<gene>
    <name evidence="2" type="ORF">NT6N_40330</name>
</gene>
<evidence type="ECO:0000256" key="1">
    <source>
        <dbReference type="SAM" id="MobiDB-lite"/>
    </source>
</evidence>
<dbReference type="EMBL" id="AP026866">
    <property type="protein sequence ID" value="BDS08993.1"/>
    <property type="molecule type" value="Genomic_DNA"/>
</dbReference>
<dbReference type="AlphaFoldDB" id="A0AAT9FS62"/>
<proteinExistence type="predicted"/>
<protein>
    <submittedName>
        <fullName evidence="2">Uncharacterized protein</fullName>
    </submittedName>
</protein>
<evidence type="ECO:0000313" key="2">
    <source>
        <dbReference type="EMBL" id="BDS08993.1"/>
    </source>
</evidence>
<organism evidence="2">
    <name type="scientific">Oceaniferula spumae</name>
    <dbReference type="NCBI Taxonomy" id="2979115"/>
    <lineage>
        <taxon>Bacteria</taxon>
        <taxon>Pseudomonadati</taxon>
        <taxon>Verrucomicrobiota</taxon>
        <taxon>Verrucomicrobiia</taxon>
        <taxon>Verrucomicrobiales</taxon>
        <taxon>Verrucomicrobiaceae</taxon>
        <taxon>Oceaniferula</taxon>
    </lineage>
</organism>
<feature type="region of interest" description="Disordered" evidence="1">
    <location>
        <begin position="18"/>
        <end position="41"/>
    </location>
</feature>
<accession>A0AAT9FS62</accession>
<reference evidence="2" key="1">
    <citation type="submission" date="2024-07" db="EMBL/GenBank/DDBJ databases">
        <title>Complete genome sequence of Verrucomicrobiaceae bacterium NT6N.</title>
        <authorList>
            <person name="Huang C."/>
            <person name="Takami H."/>
            <person name="Hamasaki K."/>
        </authorList>
    </citation>
    <scope>NUCLEOTIDE SEQUENCE</scope>
    <source>
        <strain evidence="2">NT6N</strain>
    </source>
</reference>
<dbReference type="KEGG" id="osu:NT6N_40330"/>
<name>A0AAT9FS62_9BACT</name>
<sequence length="41" mass="4445">MMNKAVAPLLCGSHRAMSQGMKDKKHPASDYDVRAPGVKMS</sequence>